<dbReference type="RefSeq" id="WP_264809491.1">
    <property type="nucleotide sequence ID" value="NZ_CP110226.1"/>
</dbReference>
<proteinExistence type="predicted"/>
<dbReference type="PANTHER" id="PTHR30547">
    <property type="entry name" value="UNCHARACTERIZED PROTEIN YHCG-RELATED"/>
    <property type="match status" value="1"/>
</dbReference>
<dbReference type="InterPro" id="IPR041527">
    <property type="entry name" value="YhcG_N"/>
</dbReference>
<dbReference type="Pfam" id="PF17761">
    <property type="entry name" value="DUF1016_N"/>
    <property type="match status" value="1"/>
</dbReference>
<evidence type="ECO:0000259" key="1">
    <source>
        <dbReference type="Pfam" id="PF17761"/>
    </source>
</evidence>
<dbReference type="InterPro" id="IPR053148">
    <property type="entry name" value="PD-DEXK-like_domain"/>
</dbReference>
<sequence>MPENHGKLLFERQLEEGYGSGVVKQLSVDLKQEFPDMGLSLRNLWNMKCFYERYPEADTKLLQAVAVLPWVHHLLLVNKVKEDVEIALQDINKPIGVAEYQLLLPKEQLQTLIVDEINKSEKE</sequence>
<protein>
    <submittedName>
        <fullName evidence="2">DUF1016 N-terminal domain-containing protein</fullName>
    </submittedName>
</protein>
<name>A0ABY6MJW2_9BACT</name>
<reference evidence="2" key="1">
    <citation type="submission" date="2022-10" db="EMBL/GenBank/DDBJ databases">
        <title>Algoriphagus sp. a novel bacteria isolate from halophytes salicornia europaea.</title>
        <authorList>
            <person name="Peng Y."/>
            <person name="Jiang L."/>
            <person name="Lee J."/>
        </authorList>
    </citation>
    <scope>NUCLEOTIDE SEQUENCE</scope>
    <source>
        <strain evidence="2">TR-M5</strain>
    </source>
</reference>
<feature type="domain" description="YhcG N-terminal" evidence="1">
    <location>
        <begin position="7"/>
        <end position="85"/>
    </location>
</feature>
<organism evidence="2 3">
    <name type="scientific">Algoriphagus halophytocola</name>
    <dbReference type="NCBI Taxonomy" id="2991499"/>
    <lineage>
        <taxon>Bacteria</taxon>
        <taxon>Pseudomonadati</taxon>
        <taxon>Bacteroidota</taxon>
        <taxon>Cytophagia</taxon>
        <taxon>Cytophagales</taxon>
        <taxon>Cyclobacteriaceae</taxon>
        <taxon>Algoriphagus</taxon>
    </lineage>
</organism>
<dbReference type="EMBL" id="CP110226">
    <property type="protein sequence ID" value="UZD22966.1"/>
    <property type="molecule type" value="Genomic_DNA"/>
</dbReference>
<keyword evidence="3" id="KW-1185">Reference proteome</keyword>
<gene>
    <name evidence="2" type="ORF">OM944_00425</name>
</gene>
<dbReference type="PANTHER" id="PTHR30547:SF0">
    <property type="entry name" value="BLR8175 PROTEIN"/>
    <property type="match status" value="1"/>
</dbReference>
<dbReference type="Proteomes" id="UP001163156">
    <property type="component" value="Chromosome"/>
</dbReference>
<evidence type="ECO:0000313" key="3">
    <source>
        <dbReference type="Proteomes" id="UP001163156"/>
    </source>
</evidence>
<accession>A0ABY6MJW2</accession>
<evidence type="ECO:0000313" key="2">
    <source>
        <dbReference type="EMBL" id="UZD22966.1"/>
    </source>
</evidence>